<reference evidence="1" key="1">
    <citation type="submission" date="2022-08" db="EMBL/GenBank/DDBJ databases">
        <authorList>
            <person name="Kallberg Y."/>
            <person name="Tangrot J."/>
            <person name="Rosling A."/>
        </authorList>
    </citation>
    <scope>NUCLEOTIDE SEQUENCE</scope>
    <source>
        <strain evidence="1">Wild A</strain>
    </source>
</reference>
<proteinExistence type="predicted"/>
<feature type="non-terminal residue" evidence="1">
    <location>
        <position position="1"/>
    </location>
</feature>
<comment type="caution">
    <text evidence="1">The sequence shown here is derived from an EMBL/GenBank/DDBJ whole genome shotgun (WGS) entry which is preliminary data.</text>
</comment>
<dbReference type="AlphaFoldDB" id="A0A9W4SYQ9"/>
<protein>
    <submittedName>
        <fullName evidence="1">8580_t:CDS:1</fullName>
    </submittedName>
</protein>
<accession>A0A9W4SYQ9</accession>
<organism evidence="1 2">
    <name type="scientific">Funneliformis geosporum</name>
    <dbReference type="NCBI Taxonomy" id="1117311"/>
    <lineage>
        <taxon>Eukaryota</taxon>
        <taxon>Fungi</taxon>
        <taxon>Fungi incertae sedis</taxon>
        <taxon>Mucoromycota</taxon>
        <taxon>Glomeromycotina</taxon>
        <taxon>Glomeromycetes</taxon>
        <taxon>Glomerales</taxon>
        <taxon>Glomeraceae</taxon>
        <taxon>Funneliformis</taxon>
    </lineage>
</organism>
<dbReference type="EMBL" id="CAMKVN010004055">
    <property type="protein sequence ID" value="CAI2186246.1"/>
    <property type="molecule type" value="Genomic_DNA"/>
</dbReference>
<dbReference type="Proteomes" id="UP001153678">
    <property type="component" value="Unassembled WGS sequence"/>
</dbReference>
<name>A0A9W4SYQ9_9GLOM</name>
<evidence type="ECO:0000313" key="1">
    <source>
        <dbReference type="EMBL" id="CAI2186246.1"/>
    </source>
</evidence>
<dbReference type="OrthoDB" id="2386348at2759"/>
<evidence type="ECO:0000313" key="2">
    <source>
        <dbReference type="Proteomes" id="UP001153678"/>
    </source>
</evidence>
<sequence length="40" mass="4476">SQVNVVKAVNVLKERAQQTNDQPVQIIQTIVANSSHEIYL</sequence>
<keyword evidence="2" id="KW-1185">Reference proteome</keyword>
<gene>
    <name evidence="1" type="ORF">FWILDA_LOCUS12479</name>
</gene>